<dbReference type="AlphaFoldDB" id="A0A0A9G542"/>
<protein>
    <submittedName>
        <fullName evidence="1">Uncharacterized protein</fullName>
    </submittedName>
</protein>
<organism evidence="1">
    <name type="scientific">Arundo donax</name>
    <name type="common">Giant reed</name>
    <name type="synonym">Donax arundinaceus</name>
    <dbReference type="NCBI Taxonomy" id="35708"/>
    <lineage>
        <taxon>Eukaryota</taxon>
        <taxon>Viridiplantae</taxon>
        <taxon>Streptophyta</taxon>
        <taxon>Embryophyta</taxon>
        <taxon>Tracheophyta</taxon>
        <taxon>Spermatophyta</taxon>
        <taxon>Magnoliopsida</taxon>
        <taxon>Liliopsida</taxon>
        <taxon>Poales</taxon>
        <taxon>Poaceae</taxon>
        <taxon>PACMAD clade</taxon>
        <taxon>Arundinoideae</taxon>
        <taxon>Arundineae</taxon>
        <taxon>Arundo</taxon>
    </lineage>
</organism>
<accession>A0A0A9G542</accession>
<dbReference type="EMBL" id="GBRH01180260">
    <property type="protein sequence ID" value="JAE17636.1"/>
    <property type="molecule type" value="Transcribed_RNA"/>
</dbReference>
<proteinExistence type="predicted"/>
<reference evidence="1" key="1">
    <citation type="submission" date="2014-09" db="EMBL/GenBank/DDBJ databases">
        <authorList>
            <person name="Magalhaes I.L.F."/>
            <person name="Oliveira U."/>
            <person name="Santos F.R."/>
            <person name="Vidigal T.H.D.A."/>
            <person name="Brescovit A.D."/>
            <person name="Santos A.J."/>
        </authorList>
    </citation>
    <scope>NUCLEOTIDE SEQUENCE</scope>
    <source>
        <tissue evidence="1">Shoot tissue taken approximately 20 cm above the soil surface</tissue>
    </source>
</reference>
<sequence>MPFLVIFPSFNTFLPPGPRYWRIFTLATIPISSNLFNTVLAPLGNFFLSPFPSRSQRHLGSCL</sequence>
<name>A0A0A9G542_ARUDO</name>
<evidence type="ECO:0000313" key="1">
    <source>
        <dbReference type="EMBL" id="JAE17636.1"/>
    </source>
</evidence>
<reference evidence="1" key="2">
    <citation type="journal article" date="2015" name="Data Brief">
        <title>Shoot transcriptome of the giant reed, Arundo donax.</title>
        <authorList>
            <person name="Barrero R.A."/>
            <person name="Guerrero F.D."/>
            <person name="Moolhuijzen P."/>
            <person name="Goolsby J.A."/>
            <person name="Tidwell J."/>
            <person name="Bellgard S.E."/>
            <person name="Bellgard M.I."/>
        </authorList>
    </citation>
    <scope>NUCLEOTIDE SEQUENCE</scope>
    <source>
        <tissue evidence="1">Shoot tissue taken approximately 20 cm above the soil surface</tissue>
    </source>
</reference>